<organism evidence="5 6">
    <name type="scientific">Ruminococcus gauvreauii</name>
    <dbReference type="NCBI Taxonomy" id="438033"/>
    <lineage>
        <taxon>Bacteria</taxon>
        <taxon>Bacillati</taxon>
        <taxon>Bacillota</taxon>
        <taxon>Clostridia</taxon>
        <taxon>Eubacteriales</taxon>
        <taxon>Oscillospiraceae</taxon>
        <taxon>Ruminococcus</taxon>
    </lineage>
</organism>
<keyword evidence="3" id="KW-0326">Glycosidase</keyword>
<protein>
    <submittedName>
        <fullName evidence="5">Peptidoglycan-binding protein</fullName>
    </submittedName>
</protein>
<dbReference type="Proteomes" id="UP001060164">
    <property type="component" value="Chromosome"/>
</dbReference>
<dbReference type="SUPFAM" id="SSF47090">
    <property type="entry name" value="PGBD-like"/>
    <property type="match status" value="1"/>
</dbReference>
<dbReference type="SUPFAM" id="SSF51445">
    <property type="entry name" value="(Trans)glycosidases"/>
    <property type="match status" value="1"/>
</dbReference>
<feature type="domain" description="Peptidoglycan binding-like" evidence="4">
    <location>
        <begin position="223"/>
        <end position="279"/>
    </location>
</feature>
<dbReference type="InterPro" id="IPR036365">
    <property type="entry name" value="PGBD-like_sf"/>
</dbReference>
<dbReference type="Pfam" id="PF01183">
    <property type="entry name" value="Glyco_hydro_25"/>
    <property type="match status" value="1"/>
</dbReference>
<name>A0ABY5VH70_9FIRM</name>
<reference evidence="5" key="1">
    <citation type="journal article" date="2022" name="Cell">
        <title>Design, construction, and in vivo augmentation of a complex gut microbiome.</title>
        <authorList>
            <person name="Cheng A.G."/>
            <person name="Ho P.Y."/>
            <person name="Aranda-Diaz A."/>
            <person name="Jain S."/>
            <person name="Yu F.B."/>
            <person name="Meng X."/>
            <person name="Wang M."/>
            <person name="Iakiviak M."/>
            <person name="Nagashima K."/>
            <person name="Zhao A."/>
            <person name="Murugkar P."/>
            <person name="Patil A."/>
            <person name="Atabakhsh K."/>
            <person name="Weakley A."/>
            <person name="Yan J."/>
            <person name="Brumbaugh A.R."/>
            <person name="Higginbottom S."/>
            <person name="Dimas A."/>
            <person name="Shiver A.L."/>
            <person name="Deutschbauer A."/>
            <person name="Neff N."/>
            <person name="Sonnenburg J.L."/>
            <person name="Huang K.C."/>
            <person name="Fischbach M.A."/>
        </authorList>
    </citation>
    <scope>NUCLEOTIDE SEQUENCE</scope>
    <source>
        <strain evidence="5">DSM 19829</strain>
    </source>
</reference>
<dbReference type="InterPro" id="IPR017853">
    <property type="entry name" value="GH"/>
</dbReference>
<evidence type="ECO:0000259" key="4">
    <source>
        <dbReference type="Pfam" id="PF01471"/>
    </source>
</evidence>
<dbReference type="InterPro" id="IPR002477">
    <property type="entry name" value="Peptidoglycan-bd-like"/>
</dbReference>
<dbReference type="Gene3D" id="3.20.20.80">
    <property type="entry name" value="Glycosidases"/>
    <property type="match status" value="1"/>
</dbReference>
<sequence>MNGIDISAYQGNVNGRKIREAGIEFAIIRVTDKNNKEDTAFKENYRQCSNAGISIGVYKFSYALSKSAAAAEAEKTLELIRDKKISCGVWLDLEWEKQRQLGSKKLEEIAMTFLDTVQAAGYPCGIYCNTDWYKNVLPKSLKAYPLWLARYPAADNGTPNYSLKPGAGIIWQYTSKGKVPGISGHVDRDISWVDLNSYFKGENQESEAVYMFGVGTLQYGSGGNDVLLFQEIMKARGYYQGDLDRSYGSGCQEACRRYQKEREGAAGPVDGICGEKTWADLIAL</sequence>
<evidence type="ECO:0000313" key="6">
    <source>
        <dbReference type="Proteomes" id="UP001060164"/>
    </source>
</evidence>
<evidence type="ECO:0000256" key="3">
    <source>
        <dbReference type="ARBA" id="ARBA00023295"/>
    </source>
</evidence>
<evidence type="ECO:0000256" key="2">
    <source>
        <dbReference type="ARBA" id="ARBA00022801"/>
    </source>
</evidence>
<dbReference type="InterPro" id="IPR018077">
    <property type="entry name" value="Glyco_hydro_fam25_subgr"/>
</dbReference>
<dbReference type="RefSeq" id="WP_028530295.1">
    <property type="nucleotide sequence ID" value="NZ_CABLBR010000055.1"/>
</dbReference>
<dbReference type="Gene3D" id="1.10.101.10">
    <property type="entry name" value="PGBD-like superfamily/PGBD"/>
    <property type="match status" value="1"/>
</dbReference>
<dbReference type="InterPro" id="IPR002053">
    <property type="entry name" value="Glyco_hydro_25"/>
</dbReference>
<dbReference type="Pfam" id="PF01471">
    <property type="entry name" value="PG_binding_1"/>
    <property type="match status" value="1"/>
</dbReference>
<dbReference type="PANTHER" id="PTHR34135:SF2">
    <property type="entry name" value="LYSOZYME"/>
    <property type="match status" value="1"/>
</dbReference>
<evidence type="ECO:0000313" key="5">
    <source>
        <dbReference type="EMBL" id="UWP59255.1"/>
    </source>
</evidence>
<keyword evidence="6" id="KW-1185">Reference proteome</keyword>
<dbReference type="SMART" id="SM00641">
    <property type="entry name" value="Glyco_25"/>
    <property type="match status" value="1"/>
</dbReference>
<evidence type="ECO:0000256" key="1">
    <source>
        <dbReference type="ARBA" id="ARBA00010646"/>
    </source>
</evidence>
<comment type="similarity">
    <text evidence="1">Belongs to the glycosyl hydrolase 25 family.</text>
</comment>
<dbReference type="PROSITE" id="PS51904">
    <property type="entry name" value="GLYCOSYL_HYDROL_F25_2"/>
    <property type="match status" value="1"/>
</dbReference>
<dbReference type="InterPro" id="IPR036366">
    <property type="entry name" value="PGBDSf"/>
</dbReference>
<dbReference type="PANTHER" id="PTHR34135">
    <property type="entry name" value="LYSOZYME"/>
    <property type="match status" value="1"/>
</dbReference>
<dbReference type="EMBL" id="CP102290">
    <property type="protein sequence ID" value="UWP59255.1"/>
    <property type="molecule type" value="Genomic_DNA"/>
</dbReference>
<proteinExistence type="inferred from homology"/>
<keyword evidence="2" id="KW-0378">Hydrolase</keyword>
<accession>A0ABY5VH70</accession>
<gene>
    <name evidence="5" type="ORF">NQ502_18125</name>
</gene>